<organism evidence="2 3">
    <name type="scientific">Alkalibacterium pelagium</name>
    <dbReference type="NCBI Taxonomy" id="426702"/>
    <lineage>
        <taxon>Bacteria</taxon>
        <taxon>Bacillati</taxon>
        <taxon>Bacillota</taxon>
        <taxon>Bacilli</taxon>
        <taxon>Lactobacillales</taxon>
        <taxon>Carnobacteriaceae</taxon>
        <taxon>Alkalibacterium</taxon>
    </lineage>
</organism>
<dbReference type="CDD" id="cd19086">
    <property type="entry name" value="AKR_AKR11C1"/>
    <property type="match status" value="1"/>
</dbReference>
<accession>A0A1H7LF79</accession>
<evidence type="ECO:0000259" key="1">
    <source>
        <dbReference type="Pfam" id="PF00248"/>
    </source>
</evidence>
<dbReference type="AlphaFoldDB" id="A0A1H7LF79"/>
<dbReference type="RefSeq" id="WP_091481384.1">
    <property type="nucleotide sequence ID" value="NZ_BJYC01000011.1"/>
</dbReference>
<evidence type="ECO:0000313" key="3">
    <source>
        <dbReference type="Proteomes" id="UP000199081"/>
    </source>
</evidence>
<dbReference type="EMBL" id="FNZU01000009">
    <property type="protein sequence ID" value="SEK97490.1"/>
    <property type="molecule type" value="Genomic_DNA"/>
</dbReference>
<dbReference type="PANTHER" id="PTHR43312:SF1">
    <property type="entry name" value="NADP-DEPENDENT OXIDOREDUCTASE DOMAIN-CONTAINING PROTEIN"/>
    <property type="match status" value="1"/>
</dbReference>
<dbReference type="InterPro" id="IPR053135">
    <property type="entry name" value="AKR2_Oxidoreductase"/>
</dbReference>
<dbReference type="Proteomes" id="UP000199081">
    <property type="component" value="Unassembled WGS sequence"/>
</dbReference>
<dbReference type="SUPFAM" id="SSF51430">
    <property type="entry name" value="NAD(P)-linked oxidoreductase"/>
    <property type="match status" value="1"/>
</dbReference>
<feature type="domain" description="NADP-dependent oxidoreductase" evidence="1">
    <location>
        <begin position="16"/>
        <end position="300"/>
    </location>
</feature>
<dbReference type="OrthoDB" id="9773828at2"/>
<dbReference type="InterPro" id="IPR020471">
    <property type="entry name" value="AKR"/>
</dbReference>
<dbReference type="PRINTS" id="PR00069">
    <property type="entry name" value="ALDKETRDTASE"/>
</dbReference>
<keyword evidence="3" id="KW-1185">Reference proteome</keyword>
<dbReference type="PANTHER" id="PTHR43312">
    <property type="entry name" value="D-THREO-ALDOSE 1-DEHYDROGENASE"/>
    <property type="match status" value="1"/>
</dbReference>
<protein>
    <submittedName>
        <fullName evidence="2">Predicted oxidoreductase</fullName>
    </submittedName>
</protein>
<reference evidence="3" key="1">
    <citation type="submission" date="2016-10" db="EMBL/GenBank/DDBJ databases">
        <authorList>
            <person name="Varghese N."/>
            <person name="Submissions S."/>
        </authorList>
    </citation>
    <scope>NUCLEOTIDE SEQUENCE [LARGE SCALE GENOMIC DNA]</scope>
    <source>
        <strain evidence="3">DSM 19183</strain>
    </source>
</reference>
<gene>
    <name evidence="2" type="ORF">SAMN04488099_10963</name>
</gene>
<dbReference type="InterPro" id="IPR023210">
    <property type="entry name" value="NADP_OxRdtase_dom"/>
</dbReference>
<dbReference type="Gene3D" id="3.20.20.100">
    <property type="entry name" value="NADP-dependent oxidoreductase domain"/>
    <property type="match status" value="1"/>
</dbReference>
<sequence length="311" mass="34459">MKKRRLGSTGIEVSEVGFGAWQLGNGKDWSEMSDKEAVRLVHEALDQGCNFFDTAPTYGGGKSESILGQALSGRRDEVVISSKCGHQADKVTSFEPGDLIKSVEDTLKRLNTDYLDSLLLHNPPFDHLNGSSPQFDVLKQLKKEGKIRAYGASVDTGEELKEVITTSDSTVIEVMFNILYQEPLEQMTAAYDKGVGLIVKVPLDSGWLTGKYDADSTFTGVRSRWSKSDIEFRGALVDKVRGIIGPDTSMIDAALQYILSYRETATVIPGMRTSEQVRGNLSAADVPMSEEMKQTLRQFWIEEIEGKDFPW</sequence>
<name>A0A1H7LF79_9LACT</name>
<dbReference type="Pfam" id="PF00248">
    <property type="entry name" value="Aldo_ket_red"/>
    <property type="match status" value="1"/>
</dbReference>
<evidence type="ECO:0000313" key="2">
    <source>
        <dbReference type="EMBL" id="SEK97490.1"/>
    </source>
</evidence>
<dbReference type="GO" id="GO:0016491">
    <property type="term" value="F:oxidoreductase activity"/>
    <property type="evidence" value="ECO:0007669"/>
    <property type="project" value="InterPro"/>
</dbReference>
<dbReference type="STRING" id="426702.SAMN04488099_10963"/>
<dbReference type="InterPro" id="IPR036812">
    <property type="entry name" value="NAD(P)_OxRdtase_dom_sf"/>
</dbReference>
<proteinExistence type="predicted"/>